<feature type="region of interest" description="Disordered" evidence="1">
    <location>
        <begin position="144"/>
        <end position="173"/>
    </location>
</feature>
<protein>
    <submittedName>
        <fullName evidence="2 3">Uncharacterized protein</fullName>
    </submittedName>
</protein>
<dbReference type="GeneID" id="20354616"/>
<sequence>MVTRTDLGTAGGAVASTCLAARTDLKSLRVFTPAKISTVSGSTTFWYAAARPATSSLRARPRNSRNNKVIADAAGARGESDAPEGFRAAYNDQAGSLELRDWSWECVRPSMFSQAGIPSVLQTTSQLPSSLDVAVHAVLQLEDDRSSTRATGPYSCATASTSSRPRSWSHRGAPIAASAPPACAACATHPARPPLVEPSYFFTQKRWDEHVTALEREKASGGRARDLVSDRVPAAGHGGEGFPLPNRDSGRRDVRLGRHAVRATSTGGLTNKLTGRIGDTPVPEPGFRLRSGRSAAIDSAKEVLQS</sequence>
<evidence type="ECO:0000313" key="4">
    <source>
        <dbReference type="Proteomes" id="UP000006039"/>
    </source>
</evidence>
<dbReference type="SUPFAM" id="SSF56235">
    <property type="entry name" value="N-terminal nucleophile aminohydrolases (Ntn hydrolases)"/>
    <property type="match status" value="1"/>
</dbReference>
<feature type="region of interest" description="Disordered" evidence="1">
    <location>
        <begin position="232"/>
        <end position="252"/>
    </location>
</feature>
<evidence type="ECO:0000256" key="1">
    <source>
        <dbReference type="SAM" id="MobiDB-lite"/>
    </source>
</evidence>
<organism evidence="2">
    <name type="scientific">Gaeumannomyces tritici (strain R3-111a-1)</name>
    <name type="common">Wheat and barley take-all root rot fungus</name>
    <name type="synonym">Gaeumannomyces graminis var. tritici</name>
    <dbReference type="NCBI Taxonomy" id="644352"/>
    <lineage>
        <taxon>Eukaryota</taxon>
        <taxon>Fungi</taxon>
        <taxon>Dikarya</taxon>
        <taxon>Ascomycota</taxon>
        <taxon>Pezizomycotina</taxon>
        <taxon>Sordariomycetes</taxon>
        <taxon>Sordariomycetidae</taxon>
        <taxon>Magnaporthales</taxon>
        <taxon>Magnaporthaceae</taxon>
        <taxon>Gaeumannomyces</taxon>
    </lineage>
</organism>
<dbReference type="STRING" id="644352.J3PKU0"/>
<dbReference type="VEuPathDB" id="FungiDB:GGTG_14158"/>
<feature type="compositionally biased region" description="Polar residues" evidence="1">
    <location>
        <begin position="264"/>
        <end position="273"/>
    </location>
</feature>
<reference evidence="4" key="1">
    <citation type="submission" date="2010-07" db="EMBL/GenBank/DDBJ databases">
        <title>The genome sequence of Gaeumannomyces graminis var. tritici strain R3-111a-1.</title>
        <authorList>
            <consortium name="The Broad Institute Genome Sequencing Platform"/>
            <person name="Ma L.-J."/>
            <person name="Dead R."/>
            <person name="Young S."/>
            <person name="Zeng Q."/>
            <person name="Koehrsen M."/>
            <person name="Alvarado L."/>
            <person name="Berlin A."/>
            <person name="Chapman S.B."/>
            <person name="Chen Z."/>
            <person name="Freedman E."/>
            <person name="Gellesch M."/>
            <person name="Goldberg J."/>
            <person name="Griggs A."/>
            <person name="Gujja S."/>
            <person name="Heilman E.R."/>
            <person name="Heiman D."/>
            <person name="Hepburn T."/>
            <person name="Howarth C."/>
            <person name="Jen D."/>
            <person name="Larson L."/>
            <person name="Mehta T."/>
            <person name="Neiman D."/>
            <person name="Pearson M."/>
            <person name="Roberts A."/>
            <person name="Saif S."/>
            <person name="Shea T."/>
            <person name="Shenoy N."/>
            <person name="Sisk P."/>
            <person name="Stolte C."/>
            <person name="Sykes S."/>
            <person name="Walk T."/>
            <person name="White J."/>
            <person name="Yandava C."/>
            <person name="Haas B."/>
            <person name="Nusbaum C."/>
            <person name="Birren B."/>
        </authorList>
    </citation>
    <scope>NUCLEOTIDE SEQUENCE [LARGE SCALE GENOMIC DNA]</scope>
    <source>
        <strain evidence="4">R3-111a-1</strain>
    </source>
</reference>
<gene>
    <name evidence="3" type="primary">20354616</name>
    <name evidence="2" type="ORF">GGTG_14158</name>
</gene>
<name>J3PKU0_GAET3</name>
<evidence type="ECO:0000313" key="2">
    <source>
        <dbReference type="EMBL" id="EJT68262.1"/>
    </source>
</evidence>
<keyword evidence="4" id="KW-1185">Reference proteome</keyword>
<accession>J3PKU0</accession>
<reference evidence="2" key="3">
    <citation type="submission" date="2010-09" db="EMBL/GenBank/DDBJ databases">
        <title>Annotation of Gaeumannomyces graminis var. tritici R3-111a-1.</title>
        <authorList>
            <consortium name="The Broad Institute Genome Sequencing Platform"/>
            <person name="Ma L.-J."/>
            <person name="Dead R."/>
            <person name="Young S.K."/>
            <person name="Zeng Q."/>
            <person name="Gargeya S."/>
            <person name="Fitzgerald M."/>
            <person name="Haas B."/>
            <person name="Abouelleil A."/>
            <person name="Alvarado L."/>
            <person name="Arachchi H.M."/>
            <person name="Berlin A."/>
            <person name="Brown A."/>
            <person name="Chapman S.B."/>
            <person name="Chen Z."/>
            <person name="Dunbar C."/>
            <person name="Freedman E."/>
            <person name="Gearin G."/>
            <person name="Gellesch M."/>
            <person name="Goldberg J."/>
            <person name="Griggs A."/>
            <person name="Gujja S."/>
            <person name="Heiman D."/>
            <person name="Howarth C."/>
            <person name="Larson L."/>
            <person name="Lui A."/>
            <person name="MacDonald P.J.P."/>
            <person name="Mehta T."/>
            <person name="Montmayeur A."/>
            <person name="Murphy C."/>
            <person name="Neiman D."/>
            <person name="Pearson M."/>
            <person name="Priest M."/>
            <person name="Roberts A."/>
            <person name="Saif S."/>
            <person name="Shea T."/>
            <person name="Shenoy N."/>
            <person name="Sisk P."/>
            <person name="Stolte C."/>
            <person name="Sykes S."/>
            <person name="Yandava C."/>
            <person name="Wortman J."/>
            <person name="Nusbaum C."/>
            <person name="Birren B."/>
        </authorList>
    </citation>
    <scope>NUCLEOTIDE SEQUENCE</scope>
    <source>
        <strain evidence="2">R3-111a-1</strain>
    </source>
</reference>
<feature type="region of interest" description="Disordered" evidence="1">
    <location>
        <begin position="264"/>
        <end position="306"/>
    </location>
</feature>
<dbReference type="Proteomes" id="UP000006039">
    <property type="component" value="Unassembled WGS sequence"/>
</dbReference>
<dbReference type="EMBL" id="GL385551">
    <property type="protein sequence ID" value="EJT68262.1"/>
    <property type="molecule type" value="Genomic_DNA"/>
</dbReference>
<reference evidence="2" key="2">
    <citation type="submission" date="2010-07" db="EMBL/GenBank/DDBJ databases">
        <authorList>
            <consortium name="The Broad Institute Genome Sequencing Platform"/>
            <consortium name="Broad Institute Genome Sequencing Center for Infectious Disease"/>
            <person name="Ma L.-J."/>
            <person name="Dead R."/>
            <person name="Young S."/>
            <person name="Zeng Q."/>
            <person name="Koehrsen M."/>
            <person name="Alvarado L."/>
            <person name="Berlin A."/>
            <person name="Chapman S.B."/>
            <person name="Chen Z."/>
            <person name="Freedman E."/>
            <person name="Gellesch M."/>
            <person name="Goldberg J."/>
            <person name="Griggs A."/>
            <person name="Gujja S."/>
            <person name="Heilman E.R."/>
            <person name="Heiman D."/>
            <person name="Hepburn T."/>
            <person name="Howarth C."/>
            <person name="Jen D."/>
            <person name="Larson L."/>
            <person name="Mehta T."/>
            <person name="Neiman D."/>
            <person name="Pearson M."/>
            <person name="Roberts A."/>
            <person name="Saif S."/>
            <person name="Shea T."/>
            <person name="Shenoy N."/>
            <person name="Sisk P."/>
            <person name="Stolte C."/>
            <person name="Sykes S."/>
            <person name="Walk T."/>
            <person name="White J."/>
            <person name="Yandava C."/>
            <person name="Haas B."/>
            <person name="Nusbaum C."/>
            <person name="Birren B."/>
        </authorList>
    </citation>
    <scope>NUCLEOTIDE SEQUENCE</scope>
    <source>
        <strain evidence="2">R3-111a-1</strain>
    </source>
</reference>
<dbReference type="HOGENOM" id="CLU_909251_0_0_1"/>
<dbReference type="OrthoDB" id="2262349at2759"/>
<feature type="compositionally biased region" description="Polar residues" evidence="1">
    <location>
        <begin position="157"/>
        <end position="166"/>
    </location>
</feature>
<dbReference type="EnsemblFungi" id="EJT68262">
    <property type="protein sequence ID" value="EJT68262"/>
    <property type="gene ID" value="GGTG_14158"/>
</dbReference>
<proteinExistence type="predicted"/>
<dbReference type="AlphaFoldDB" id="J3PKU0"/>
<reference evidence="3" key="4">
    <citation type="journal article" date="2015" name="G3 (Bethesda)">
        <title>Genome sequences of three phytopathogenic species of the Magnaporthaceae family of fungi.</title>
        <authorList>
            <person name="Okagaki L.H."/>
            <person name="Nunes C.C."/>
            <person name="Sailsbery J."/>
            <person name="Clay B."/>
            <person name="Brown D."/>
            <person name="John T."/>
            <person name="Oh Y."/>
            <person name="Young N."/>
            <person name="Fitzgerald M."/>
            <person name="Haas B.J."/>
            <person name="Zeng Q."/>
            <person name="Young S."/>
            <person name="Adiconis X."/>
            <person name="Fan L."/>
            <person name="Levin J.Z."/>
            <person name="Mitchell T.K."/>
            <person name="Okubara P.A."/>
            <person name="Farman M.L."/>
            <person name="Kohn L.M."/>
            <person name="Birren B."/>
            <person name="Ma L.-J."/>
            <person name="Dean R.A."/>
        </authorList>
    </citation>
    <scope>NUCLEOTIDE SEQUENCE</scope>
    <source>
        <strain evidence="3">R3-111a-1</strain>
    </source>
</reference>
<dbReference type="InterPro" id="IPR029055">
    <property type="entry name" value="Ntn_hydrolases_N"/>
</dbReference>
<reference evidence="3" key="5">
    <citation type="submission" date="2018-04" db="UniProtKB">
        <authorList>
            <consortium name="EnsemblFungi"/>
        </authorList>
    </citation>
    <scope>IDENTIFICATION</scope>
    <source>
        <strain evidence="3">R3-111a-1</strain>
    </source>
</reference>
<dbReference type="Gene3D" id="3.60.20.30">
    <property type="entry name" value="(Glycosyl)asparaginase"/>
    <property type="match status" value="1"/>
</dbReference>
<evidence type="ECO:0000313" key="3">
    <source>
        <dbReference type="EnsemblFungi" id="EJT68262"/>
    </source>
</evidence>
<dbReference type="RefSeq" id="XP_009230350.1">
    <property type="nucleotide sequence ID" value="XM_009232086.1"/>
</dbReference>